<evidence type="ECO:0000256" key="2">
    <source>
        <dbReference type="ARBA" id="ARBA00022679"/>
    </source>
</evidence>
<evidence type="ECO:0000313" key="6">
    <source>
        <dbReference type="Proteomes" id="UP000002171"/>
    </source>
</evidence>
<evidence type="ECO:0000256" key="1">
    <source>
        <dbReference type="ARBA" id="ARBA00001947"/>
    </source>
</evidence>
<proteinExistence type="predicted"/>
<dbReference type="SUPFAM" id="SSF51604">
    <property type="entry name" value="Enolase C-terminal domain-like"/>
    <property type="match status" value="1"/>
</dbReference>
<comment type="caution">
    <text evidence="5">The sequence shown here is derived from an EMBL/GenBank/DDBJ whole genome shotgun (WGS) entry which is preliminary data.</text>
</comment>
<accession>A0A7U8GRF9</accession>
<dbReference type="Gene3D" id="3.20.20.70">
    <property type="entry name" value="Aldolase class I"/>
    <property type="match status" value="1"/>
</dbReference>
<name>A0A7U8GRF9_NEPCE</name>
<sequence length="273" mass="30478">MQDALIIVAPNGARKQKSDHANLPITPEEIAAEVEACVEAGAGMVHLHARKPDGQHSLEIEDNLAVLKAVRERVGDNVIVQITTEAIGIYHPEQQMALITAIEPEAASFAIRELIPDKASEQKAYEFFSWVAQKKIIAQYIVYSVEELRKYFDLTERNIIKPDSPHHVLIVLGRYTDKQQSDPADLAPFLPLLSQLNEHNIRWAVCAFGHKEQACLLYAAQLGGDVRIGFENNCYTPRGDLADSNATQVRELVELIQSEGRDVLSADMFRKLN</sequence>
<organism evidence="5 6">
    <name type="scientific">Neptuniibacter caesariensis</name>
    <dbReference type="NCBI Taxonomy" id="207954"/>
    <lineage>
        <taxon>Bacteria</taxon>
        <taxon>Pseudomonadati</taxon>
        <taxon>Pseudomonadota</taxon>
        <taxon>Gammaproteobacteria</taxon>
        <taxon>Oceanospirillales</taxon>
        <taxon>Oceanospirillaceae</taxon>
        <taxon>Neptuniibacter</taxon>
    </lineage>
</organism>
<dbReference type="GO" id="GO:0043720">
    <property type="term" value="F:3-keto-5-aminohexanoate cleavage activity"/>
    <property type="evidence" value="ECO:0007669"/>
    <property type="project" value="InterPro"/>
</dbReference>
<keyword evidence="3" id="KW-0479">Metal-binding</keyword>
<dbReference type="InterPro" id="IPR008567">
    <property type="entry name" value="BKACE"/>
</dbReference>
<dbReference type="PANTHER" id="PTHR37418">
    <property type="entry name" value="3-KETO-5-AMINOHEXANOATE CLEAVAGE ENZYME-RELATED"/>
    <property type="match status" value="1"/>
</dbReference>
<dbReference type="Proteomes" id="UP000002171">
    <property type="component" value="Unassembled WGS sequence"/>
</dbReference>
<keyword evidence="4" id="KW-0862">Zinc</keyword>
<keyword evidence="6" id="KW-1185">Reference proteome</keyword>
<comment type="cofactor">
    <cofactor evidence="1">
        <name>Zn(2+)</name>
        <dbReference type="ChEBI" id="CHEBI:29105"/>
    </cofactor>
</comment>
<gene>
    <name evidence="5" type="ORF">MED92_02484</name>
</gene>
<dbReference type="GO" id="GO:0046872">
    <property type="term" value="F:metal ion binding"/>
    <property type="evidence" value="ECO:0007669"/>
    <property type="project" value="UniProtKB-KW"/>
</dbReference>
<dbReference type="AlphaFoldDB" id="A0A7U8GRF9"/>
<protein>
    <recommendedName>
        <fullName evidence="7">Class III aminotransferase</fullName>
    </recommendedName>
</protein>
<evidence type="ECO:0000256" key="4">
    <source>
        <dbReference type="ARBA" id="ARBA00022833"/>
    </source>
</evidence>
<dbReference type="InterPro" id="IPR013785">
    <property type="entry name" value="Aldolase_TIM"/>
</dbReference>
<evidence type="ECO:0000256" key="3">
    <source>
        <dbReference type="ARBA" id="ARBA00022723"/>
    </source>
</evidence>
<dbReference type="OrthoDB" id="9155960at2"/>
<evidence type="ECO:0008006" key="7">
    <source>
        <dbReference type="Google" id="ProtNLM"/>
    </source>
</evidence>
<dbReference type="RefSeq" id="WP_007022514.1">
    <property type="nucleotide sequence ID" value="NZ_CH724127.1"/>
</dbReference>
<evidence type="ECO:0000313" key="5">
    <source>
        <dbReference type="EMBL" id="EAR60296.1"/>
    </source>
</evidence>
<dbReference type="PANTHER" id="PTHR37418:SF2">
    <property type="entry name" value="3-KETO-5-AMINOHEXANOATE CLEAVAGE ENZYME"/>
    <property type="match status" value="1"/>
</dbReference>
<keyword evidence="2" id="KW-0808">Transferase</keyword>
<dbReference type="EMBL" id="AAOW01000020">
    <property type="protein sequence ID" value="EAR60296.1"/>
    <property type="molecule type" value="Genomic_DNA"/>
</dbReference>
<reference evidence="5 6" key="1">
    <citation type="submission" date="2006-02" db="EMBL/GenBank/DDBJ databases">
        <authorList>
            <person name="Pinhassi J."/>
            <person name="Pedros-Alio C."/>
            <person name="Ferriera S."/>
            <person name="Johnson J."/>
            <person name="Kravitz S."/>
            <person name="Halpern A."/>
            <person name="Remington K."/>
            <person name="Beeson K."/>
            <person name="Tran B."/>
            <person name="Rogers Y.-H."/>
            <person name="Friedman R."/>
            <person name="Venter J.C."/>
        </authorList>
    </citation>
    <scope>NUCLEOTIDE SEQUENCE [LARGE SCALE GENOMIC DNA]</scope>
    <source>
        <strain evidence="5 6">MED92</strain>
    </source>
</reference>
<dbReference type="Pfam" id="PF05853">
    <property type="entry name" value="BKACE"/>
    <property type="match status" value="1"/>
</dbReference>
<dbReference type="InterPro" id="IPR036849">
    <property type="entry name" value="Enolase-like_C_sf"/>
</dbReference>